<dbReference type="PANTHER" id="PTHR43420">
    <property type="entry name" value="ACETYLTRANSFERASE"/>
    <property type="match status" value="1"/>
</dbReference>
<evidence type="ECO:0000256" key="2">
    <source>
        <dbReference type="ARBA" id="ARBA00023315"/>
    </source>
</evidence>
<evidence type="ECO:0000313" key="4">
    <source>
        <dbReference type="EMBL" id="STX88286.1"/>
    </source>
</evidence>
<dbReference type="SUPFAM" id="SSF55729">
    <property type="entry name" value="Acyl-CoA N-acyltransferases (Nat)"/>
    <property type="match status" value="1"/>
</dbReference>
<dbReference type="PROSITE" id="PS51186">
    <property type="entry name" value="GNAT"/>
    <property type="match status" value="1"/>
</dbReference>
<protein>
    <submittedName>
        <fullName evidence="4">Acyl-CoA N-acyltransferase</fullName>
    </submittedName>
</protein>
<gene>
    <name evidence="4" type="ORF">NCTC11978_03303</name>
</gene>
<name>A0A378KK63_9GAMM</name>
<reference evidence="4 5" key="1">
    <citation type="submission" date="2018-06" db="EMBL/GenBank/DDBJ databases">
        <authorList>
            <consortium name="Pathogen Informatics"/>
            <person name="Doyle S."/>
        </authorList>
    </citation>
    <scope>NUCLEOTIDE SEQUENCE [LARGE SCALE GENOMIC DNA]</scope>
    <source>
        <strain evidence="4 5">NCTC11978</strain>
    </source>
</reference>
<dbReference type="InterPro" id="IPR016181">
    <property type="entry name" value="Acyl_CoA_acyltransferase"/>
</dbReference>
<dbReference type="GO" id="GO:0016747">
    <property type="term" value="F:acyltransferase activity, transferring groups other than amino-acyl groups"/>
    <property type="evidence" value="ECO:0007669"/>
    <property type="project" value="InterPro"/>
</dbReference>
<dbReference type="RefSeq" id="WP_115176509.1">
    <property type="nucleotide sequence ID" value="NZ_UGNY01000002.1"/>
</dbReference>
<dbReference type="EMBL" id="UGNY01000002">
    <property type="protein sequence ID" value="STX88286.1"/>
    <property type="molecule type" value="Genomic_DNA"/>
</dbReference>
<accession>A0A378KK63</accession>
<keyword evidence="2 4" id="KW-0012">Acyltransferase</keyword>
<feature type="domain" description="N-acetyltransferase" evidence="3">
    <location>
        <begin position="1"/>
        <end position="162"/>
    </location>
</feature>
<evidence type="ECO:0000256" key="1">
    <source>
        <dbReference type="ARBA" id="ARBA00022679"/>
    </source>
</evidence>
<organism evidence="4 5">
    <name type="scientific">Legionella feeleii</name>
    <dbReference type="NCBI Taxonomy" id="453"/>
    <lineage>
        <taxon>Bacteria</taxon>
        <taxon>Pseudomonadati</taxon>
        <taxon>Pseudomonadota</taxon>
        <taxon>Gammaproteobacteria</taxon>
        <taxon>Legionellales</taxon>
        <taxon>Legionellaceae</taxon>
        <taxon>Legionella</taxon>
    </lineage>
</organism>
<dbReference type="CDD" id="cd04301">
    <property type="entry name" value="NAT_SF"/>
    <property type="match status" value="1"/>
</dbReference>
<dbReference type="Gene3D" id="3.40.630.30">
    <property type="match status" value="1"/>
</dbReference>
<evidence type="ECO:0000259" key="3">
    <source>
        <dbReference type="PROSITE" id="PS51186"/>
    </source>
</evidence>
<proteinExistence type="predicted"/>
<dbReference type="AlphaFoldDB" id="A0A378KK63"/>
<evidence type="ECO:0000313" key="5">
    <source>
        <dbReference type="Proteomes" id="UP000254033"/>
    </source>
</evidence>
<keyword evidence="1 4" id="KW-0808">Transferase</keyword>
<dbReference type="Proteomes" id="UP000254033">
    <property type="component" value="Unassembled WGS sequence"/>
</dbReference>
<sequence length="162" mass="18918">MEIRRLTKADWRLWRSIRLSALKDSPDSFCSTFEEEVKWKRSDFQRLLINNHLIGIFIDEVLASCAGLYLSNSPRQNHRGIVWGIYTRPEYRMRGLATLLLQTLISQAKRKVVQLHLTCIVNNKAAVSFYQKLGFKIYGTEPRAMKIDDVFFDAHLMVLELL</sequence>
<dbReference type="Pfam" id="PF00583">
    <property type="entry name" value="Acetyltransf_1"/>
    <property type="match status" value="1"/>
</dbReference>
<dbReference type="InterPro" id="IPR050680">
    <property type="entry name" value="YpeA/RimI_acetyltransf"/>
</dbReference>
<dbReference type="InterPro" id="IPR000182">
    <property type="entry name" value="GNAT_dom"/>
</dbReference>